<dbReference type="Gene3D" id="2.30.250.10">
    <property type="entry name" value="Aminopeptidase i, Domain 2"/>
    <property type="match status" value="1"/>
</dbReference>
<dbReference type="PANTHER" id="PTHR28570:SF3">
    <property type="entry name" value="ASPARTYL AMINOPEPTIDASE"/>
    <property type="match status" value="1"/>
</dbReference>
<dbReference type="GO" id="GO:0004177">
    <property type="term" value="F:aminopeptidase activity"/>
    <property type="evidence" value="ECO:0007669"/>
    <property type="project" value="UniProtKB-KW"/>
</dbReference>
<evidence type="ECO:0000256" key="6">
    <source>
        <dbReference type="ARBA" id="ARBA00022670"/>
    </source>
</evidence>
<dbReference type="NCBIfam" id="NF002759">
    <property type="entry name" value="PRK02813.1"/>
    <property type="match status" value="1"/>
</dbReference>
<evidence type="ECO:0000256" key="10">
    <source>
        <dbReference type="ARBA" id="ARBA00023049"/>
    </source>
</evidence>
<dbReference type="GO" id="GO:0006508">
    <property type="term" value="P:proteolysis"/>
    <property type="evidence" value="ECO:0007669"/>
    <property type="project" value="UniProtKB-KW"/>
</dbReference>
<dbReference type="GO" id="GO:0008237">
    <property type="term" value="F:metallopeptidase activity"/>
    <property type="evidence" value="ECO:0007669"/>
    <property type="project" value="UniProtKB-KW"/>
</dbReference>
<name>A0A369JTG8_HYPMA</name>
<evidence type="ECO:0000256" key="4">
    <source>
        <dbReference type="ARBA" id="ARBA00011965"/>
    </source>
</evidence>
<organism evidence="13 14">
    <name type="scientific">Hypsizygus marmoreus</name>
    <name type="common">White beech mushroom</name>
    <name type="synonym">Agaricus marmoreus</name>
    <dbReference type="NCBI Taxonomy" id="39966"/>
    <lineage>
        <taxon>Eukaryota</taxon>
        <taxon>Fungi</taxon>
        <taxon>Dikarya</taxon>
        <taxon>Basidiomycota</taxon>
        <taxon>Agaricomycotina</taxon>
        <taxon>Agaricomycetes</taxon>
        <taxon>Agaricomycetidae</taxon>
        <taxon>Agaricales</taxon>
        <taxon>Tricholomatineae</taxon>
        <taxon>Lyophyllaceae</taxon>
        <taxon>Hypsizygus</taxon>
    </lineage>
</organism>
<dbReference type="EC" id="3.4.11.21" evidence="4"/>
<dbReference type="GO" id="GO:0000324">
    <property type="term" value="C:fungal-type vacuole"/>
    <property type="evidence" value="ECO:0007669"/>
    <property type="project" value="TreeGrafter"/>
</dbReference>
<dbReference type="EMBL" id="LUEZ02000049">
    <property type="protein sequence ID" value="RDB22654.1"/>
    <property type="molecule type" value="Genomic_DNA"/>
</dbReference>
<dbReference type="Gene3D" id="3.40.630.10">
    <property type="entry name" value="Zn peptidases"/>
    <property type="match status" value="1"/>
</dbReference>
<reference evidence="13" key="1">
    <citation type="submission" date="2018-04" db="EMBL/GenBank/DDBJ databases">
        <title>Whole genome sequencing of Hypsizygus marmoreus.</title>
        <authorList>
            <person name="Choi I.-G."/>
            <person name="Min B."/>
            <person name="Kim J.-G."/>
            <person name="Kim S."/>
            <person name="Oh Y.-L."/>
            <person name="Kong W.-S."/>
            <person name="Park H."/>
            <person name="Jeong J."/>
            <person name="Song E.-S."/>
        </authorList>
    </citation>
    <scope>NUCLEOTIDE SEQUENCE [LARGE SCALE GENOMIC DNA]</scope>
    <source>
        <strain evidence="13">51987-8</strain>
    </source>
</reference>
<keyword evidence="5 11" id="KW-0031">Aminopeptidase</keyword>
<dbReference type="CDD" id="cd05658">
    <property type="entry name" value="M18_DAP"/>
    <property type="match status" value="1"/>
</dbReference>
<feature type="compositionally biased region" description="Basic and acidic residues" evidence="12">
    <location>
        <begin position="199"/>
        <end position="208"/>
    </location>
</feature>
<evidence type="ECO:0000256" key="1">
    <source>
        <dbReference type="ARBA" id="ARBA00001335"/>
    </source>
</evidence>
<accession>A0A369JTG8</accession>
<dbReference type="PRINTS" id="PR00932">
    <property type="entry name" value="AMINO1PTASE"/>
</dbReference>
<feature type="region of interest" description="Disordered" evidence="12">
    <location>
        <begin position="193"/>
        <end position="213"/>
    </location>
</feature>
<dbReference type="InterPro" id="IPR001948">
    <property type="entry name" value="Peptidase_M18"/>
</dbReference>
<proteinExistence type="inferred from homology"/>
<dbReference type="AlphaFoldDB" id="A0A369JTG8"/>
<keyword evidence="7 11" id="KW-0479">Metal-binding</keyword>
<keyword evidence="10 11" id="KW-0482">Metalloprotease</keyword>
<dbReference type="InParanoid" id="A0A369JTG8"/>
<keyword evidence="6 11" id="KW-0645">Protease</keyword>
<dbReference type="OrthoDB" id="9880441at2759"/>
<dbReference type="STRING" id="39966.A0A369JTG8"/>
<dbReference type="SUPFAM" id="SSF53187">
    <property type="entry name" value="Zn-dependent exopeptidases"/>
    <property type="match status" value="1"/>
</dbReference>
<dbReference type="FunFam" id="2.30.250.10:FF:000001">
    <property type="entry name" value="Aspartyl aminopeptidase 1"/>
    <property type="match status" value="1"/>
</dbReference>
<evidence type="ECO:0000313" key="14">
    <source>
        <dbReference type="Proteomes" id="UP000076154"/>
    </source>
</evidence>
<evidence type="ECO:0000256" key="3">
    <source>
        <dbReference type="ARBA" id="ARBA00008290"/>
    </source>
</evidence>
<evidence type="ECO:0000256" key="5">
    <source>
        <dbReference type="ARBA" id="ARBA00022438"/>
    </source>
</evidence>
<keyword evidence="8 11" id="KW-0378">Hydrolase</keyword>
<comment type="similarity">
    <text evidence="3 11">Belongs to the peptidase M18 family.</text>
</comment>
<evidence type="ECO:0000313" key="13">
    <source>
        <dbReference type="EMBL" id="RDB22654.1"/>
    </source>
</evidence>
<dbReference type="GO" id="GO:0008270">
    <property type="term" value="F:zinc ion binding"/>
    <property type="evidence" value="ECO:0007669"/>
    <property type="project" value="InterPro"/>
</dbReference>
<dbReference type="InterPro" id="IPR023358">
    <property type="entry name" value="Peptidase_M18_dom2"/>
</dbReference>
<protein>
    <recommendedName>
        <fullName evidence="4">aspartyl aminopeptidase</fullName>
        <ecNumber evidence="4">3.4.11.21</ecNumber>
    </recommendedName>
</protein>
<evidence type="ECO:0000256" key="8">
    <source>
        <dbReference type="ARBA" id="ARBA00022801"/>
    </source>
</evidence>
<dbReference type="Pfam" id="PF02127">
    <property type="entry name" value="Peptidase_M18"/>
    <property type="match status" value="1"/>
</dbReference>
<comment type="catalytic activity">
    <reaction evidence="1">
        <text>Release of an N-terminal aspartate or glutamate from a peptide, with a preference for aspartate.</text>
        <dbReference type="EC" id="3.4.11.21"/>
    </reaction>
</comment>
<dbReference type="SUPFAM" id="SSF101821">
    <property type="entry name" value="Aminopeptidase/glucanase lid domain"/>
    <property type="match status" value="1"/>
</dbReference>
<evidence type="ECO:0000256" key="9">
    <source>
        <dbReference type="ARBA" id="ARBA00022833"/>
    </source>
</evidence>
<dbReference type="Proteomes" id="UP000076154">
    <property type="component" value="Unassembled WGS sequence"/>
</dbReference>
<gene>
    <name evidence="13" type="primary">dapA</name>
    <name evidence="13" type="ORF">Hypma_010312</name>
</gene>
<evidence type="ECO:0000256" key="7">
    <source>
        <dbReference type="ARBA" id="ARBA00022723"/>
    </source>
</evidence>
<keyword evidence="9 11" id="KW-0862">Zinc</keyword>
<sequence length="473" mass="51383">MMLYPNGPEAAVRFLKFVNASPTPFHAVDNAAARLEKAGFQKLREKDDWEKDVKAGGKYYFTRNQAALVAFTIPAEWKHGAGLSIVATHVDSPNLKVRPISKRTTSGYLQVGVETYGGGIWHSWLDRDLSLAGRAVIAEQGGGFRSKLIKIDRPLLRIPTLAIHLDRNVNDSFKFNQETEFVPILGLIESQLNSPKDGANGKEEKPDTAKASSIQANHHSELLALLASELSVAPEEIHDFELSLFDTQPSTLGGINGEFIFSPRMDNLVLSFCAVEAIAESASAQTFPGLEGNVNCIALFNHEEIGSVSTSGAESSLIPSLLNRLSPTPASLAQSISRSFLISADMGHALHPNYTSKFEDQHKPVMNGGIVIKTNAKQRYASDAITSFIVKQLVERKGGKVQEFEVRNDMACGSTVGPMLSKIGIRTVDVGNAMLSMHSIRETAGSHDVQNAIDLFTSFFEGFAVLDKGLTVD</sequence>
<comment type="cofactor">
    <cofactor evidence="2">
        <name>Zn(2+)</name>
        <dbReference type="ChEBI" id="CHEBI:29105"/>
    </cofactor>
</comment>
<dbReference type="FunCoup" id="A0A369JTG8">
    <property type="interactions" value="328"/>
</dbReference>
<comment type="caution">
    <text evidence="13">The sequence shown here is derived from an EMBL/GenBank/DDBJ whole genome shotgun (WGS) entry which is preliminary data.</text>
</comment>
<evidence type="ECO:0000256" key="11">
    <source>
        <dbReference type="RuleBase" id="RU004386"/>
    </source>
</evidence>
<evidence type="ECO:0000256" key="2">
    <source>
        <dbReference type="ARBA" id="ARBA00001947"/>
    </source>
</evidence>
<evidence type="ECO:0000256" key="12">
    <source>
        <dbReference type="SAM" id="MobiDB-lite"/>
    </source>
</evidence>
<dbReference type="PANTHER" id="PTHR28570">
    <property type="entry name" value="ASPARTYL AMINOPEPTIDASE"/>
    <property type="match status" value="1"/>
</dbReference>
<keyword evidence="14" id="KW-1185">Reference proteome</keyword>